<dbReference type="RefSeq" id="YP_010781990.1">
    <property type="nucleotide sequence ID" value="NC_075039.1"/>
</dbReference>
<accession>A0A6N1NMZ2</accession>
<protein>
    <submittedName>
        <fullName evidence="1">Polyketide cyclase</fullName>
    </submittedName>
</protein>
<organism evidence="1">
    <name type="scientific">Tupanvirus soda lake</name>
    <dbReference type="NCBI Taxonomy" id="2126985"/>
    <lineage>
        <taxon>Viruses</taxon>
        <taxon>Varidnaviria</taxon>
        <taxon>Bamfordvirae</taxon>
        <taxon>Nucleocytoviricota</taxon>
        <taxon>Megaviricetes</taxon>
        <taxon>Imitervirales</taxon>
        <taxon>Mimiviridae</taxon>
        <taxon>Megamimivirinae</taxon>
        <taxon>Tupanvirus</taxon>
        <taxon>Tupanvirus salinum</taxon>
    </lineage>
</organism>
<evidence type="ECO:0000313" key="1">
    <source>
        <dbReference type="EMBL" id="QKU35330.1"/>
    </source>
</evidence>
<reference evidence="1" key="2">
    <citation type="journal article" date="2018" name="Nat. Commun.">
        <title>Tailed giant Tupanvirus possesses the most complete translational apparatus of the known virosphere.</title>
        <authorList>
            <person name="Abrahao J."/>
            <person name="Silva L."/>
            <person name="Silva L.S."/>
            <person name="Khalil J.Y.B."/>
            <person name="Rodrigues R."/>
            <person name="Arantes T."/>
            <person name="Assis F."/>
            <person name="Boratto P."/>
            <person name="Andrade M."/>
            <person name="Kroon E.G."/>
            <person name="Ribeiro B."/>
            <person name="Bergier I."/>
            <person name="Seligmann H."/>
            <person name="Ghigo E."/>
            <person name="Colson P."/>
            <person name="Levasseur A."/>
            <person name="Kroemer G."/>
            <person name="Raoult D."/>
            <person name="La Scola B."/>
        </authorList>
    </citation>
    <scope>NUCLEOTIDE SEQUENCE [LARGE SCALE GENOMIC DNA]</scope>
    <source>
        <strain evidence="1">Soda lake</strain>
    </source>
</reference>
<dbReference type="SUPFAM" id="SSF54427">
    <property type="entry name" value="NTF2-like"/>
    <property type="match status" value="2"/>
</dbReference>
<dbReference type="InterPro" id="IPR032710">
    <property type="entry name" value="NTF2-like_dom_sf"/>
</dbReference>
<dbReference type="KEGG" id="vg:80518754"/>
<dbReference type="Gene3D" id="3.10.450.50">
    <property type="match status" value="2"/>
</dbReference>
<dbReference type="PANTHER" id="PTHR38436:SF1">
    <property type="entry name" value="ESTER CYCLASE"/>
    <property type="match status" value="1"/>
</dbReference>
<dbReference type="Pfam" id="PF07366">
    <property type="entry name" value="SnoaL"/>
    <property type="match status" value="1"/>
</dbReference>
<dbReference type="GeneID" id="80518754"/>
<dbReference type="GO" id="GO:0030638">
    <property type="term" value="P:polyketide metabolic process"/>
    <property type="evidence" value="ECO:0007669"/>
    <property type="project" value="InterPro"/>
</dbReference>
<dbReference type="EMBL" id="KY523104">
    <property type="protein sequence ID" value="QKU35330.1"/>
    <property type="molecule type" value="Genomic_DNA"/>
</dbReference>
<reference evidence="1" key="1">
    <citation type="submission" date="2017-01" db="EMBL/GenBank/DDBJ databases">
        <authorList>
            <person name="Assis F.L."/>
            <person name="Abrahao J.S."/>
            <person name="Silva L."/>
            <person name="Khalil J.B."/>
            <person name="Rodrigues R."/>
            <person name="Silva L.S."/>
            <person name="Arantes T."/>
            <person name="Boratto P."/>
            <person name="Andrade M."/>
            <person name="Kroon E.G."/>
            <person name="Ribeiro B."/>
            <person name="Bergier I."/>
            <person name="Seligmann H."/>
            <person name="Ghigo E."/>
            <person name="Colson P."/>
            <person name="Levasseur A."/>
            <person name="Raoult D."/>
            <person name="Scola B.L."/>
        </authorList>
    </citation>
    <scope>NUCLEOTIDE SEQUENCE</scope>
    <source>
        <strain evidence="1">Soda lake</strain>
    </source>
</reference>
<proteinExistence type="predicted"/>
<name>A0A6N1NMZ2_9VIRU</name>
<dbReference type="InterPro" id="IPR009959">
    <property type="entry name" value="Cyclase_SnoaL-like"/>
</dbReference>
<dbReference type="PANTHER" id="PTHR38436">
    <property type="entry name" value="POLYKETIDE CYCLASE SNOAL-LIKE DOMAIN"/>
    <property type="match status" value="1"/>
</dbReference>
<sequence>MNWQHKYNKYKSKYLELKKQTGGGANRAEDYGNGNEQVKKHLALYWRLNFEGYNNQNFDVVKEIYHPDVIMRMANGAAIVGIDKNIEMMKQMHEMAEDTKIIEHGIQFGSGDWIAIQQIMTGTFTGPMKGTDGKIYEPTGRKFRMEACSFTRWKDNRIVEENIYWDNGAFAQQLGVDMCAVLNDTNKKDLCAKLGYVIFGRGDETDQNVRQNITRLENFNYNGYNTRNWSMIYELYDRSVKFRMSDVKFTGIDNIIKQMTNGIKDEKVLAIPIHFGSGDWTAISFLMGSVGDDPWAMEHCALIKWENDKIVEVIAFWDNAEALLQFNNIKC</sequence>